<sequence length="185" mass="19983">MAKNRLWPALALTVPLALVPLGTGMPSAYAAAASPPHSCAADQWPWGCMAKCESGGNWHINTGNGYYGGLQFWQPTWVEHGGRAYAARADLATRAQQIKIAEAVLSAQGWEAWPVCSRRYKLSGRVLVVQPGDSLSSLARRFRVPGGWASLYKANRKVIGPNPNHVVSGTMLVIPRGSAVHRTPR</sequence>
<proteinExistence type="inferred from homology"/>
<feature type="signal peptide" evidence="3">
    <location>
        <begin position="1"/>
        <end position="30"/>
    </location>
</feature>
<evidence type="ECO:0000313" key="6">
    <source>
        <dbReference type="Proteomes" id="UP001499990"/>
    </source>
</evidence>
<evidence type="ECO:0000256" key="3">
    <source>
        <dbReference type="SAM" id="SignalP"/>
    </source>
</evidence>
<dbReference type="InterPro" id="IPR036779">
    <property type="entry name" value="LysM_dom_sf"/>
</dbReference>
<dbReference type="Pfam" id="PF01476">
    <property type="entry name" value="LysM"/>
    <property type="match status" value="1"/>
</dbReference>
<comment type="caution">
    <text evidence="5">The sequence shown here is derived from an EMBL/GenBank/DDBJ whole genome shotgun (WGS) entry which is preliminary data.</text>
</comment>
<feature type="domain" description="LysM" evidence="4">
    <location>
        <begin position="125"/>
        <end position="174"/>
    </location>
</feature>
<dbReference type="CDD" id="cd13925">
    <property type="entry name" value="RPF"/>
    <property type="match status" value="1"/>
</dbReference>
<dbReference type="PROSITE" id="PS51782">
    <property type="entry name" value="LYSM"/>
    <property type="match status" value="1"/>
</dbReference>
<feature type="chain" id="PRO_5045824751" description="LysM domain-containing protein" evidence="3">
    <location>
        <begin position="31"/>
        <end position="185"/>
    </location>
</feature>
<dbReference type="SUPFAM" id="SSF54106">
    <property type="entry name" value="LysM domain"/>
    <property type="match status" value="1"/>
</dbReference>
<accession>A0ABP6S710</accession>
<dbReference type="SMART" id="SM00257">
    <property type="entry name" value="LysM"/>
    <property type="match status" value="1"/>
</dbReference>
<comment type="similarity">
    <text evidence="1">Belongs to the transglycosylase family. Rpf subfamily.</text>
</comment>
<evidence type="ECO:0000313" key="5">
    <source>
        <dbReference type="EMBL" id="GAA3369549.1"/>
    </source>
</evidence>
<dbReference type="InterPro" id="IPR018392">
    <property type="entry name" value="LysM"/>
</dbReference>
<keyword evidence="2" id="KW-0378">Hydrolase</keyword>
<dbReference type="CDD" id="cd00118">
    <property type="entry name" value="LysM"/>
    <property type="match status" value="1"/>
</dbReference>
<dbReference type="RefSeq" id="WP_345035137.1">
    <property type="nucleotide sequence ID" value="NZ_BAAAYL010000001.1"/>
</dbReference>
<dbReference type="InterPro" id="IPR023346">
    <property type="entry name" value="Lysozyme-like_dom_sf"/>
</dbReference>
<dbReference type="Pfam" id="PF06737">
    <property type="entry name" value="Transglycosylas"/>
    <property type="match status" value="1"/>
</dbReference>
<keyword evidence="6" id="KW-1185">Reference proteome</keyword>
<protein>
    <recommendedName>
        <fullName evidence="4">LysM domain-containing protein</fullName>
    </recommendedName>
</protein>
<evidence type="ECO:0000259" key="4">
    <source>
        <dbReference type="PROSITE" id="PS51782"/>
    </source>
</evidence>
<dbReference type="InterPro" id="IPR010618">
    <property type="entry name" value="RPF"/>
</dbReference>
<name>A0ABP6S710_9ACTN</name>
<evidence type="ECO:0000256" key="1">
    <source>
        <dbReference type="ARBA" id="ARBA00010830"/>
    </source>
</evidence>
<gene>
    <name evidence="5" type="ORF">GCM10020367_12710</name>
</gene>
<keyword evidence="3" id="KW-0732">Signal</keyword>
<dbReference type="EMBL" id="BAAAYL010000001">
    <property type="protein sequence ID" value="GAA3369549.1"/>
    <property type="molecule type" value="Genomic_DNA"/>
</dbReference>
<organism evidence="5 6">
    <name type="scientific">Streptomyces sannanensis</name>
    <dbReference type="NCBI Taxonomy" id="285536"/>
    <lineage>
        <taxon>Bacteria</taxon>
        <taxon>Bacillati</taxon>
        <taxon>Actinomycetota</taxon>
        <taxon>Actinomycetes</taxon>
        <taxon>Kitasatosporales</taxon>
        <taxon>Streptomycetaceae</taxon>
        <taxon>Streptomyces</taxon>
    </lineage>
</organism>
<evidence type="ECO:0000256" key="2">
    <source>
        <dbReference type="ARBA" id="ARBA00022801"/>
    </source>
</evidence>
<dbReference type="Gene3D" id="3.10.350.10">
    <property type="entry name" value="LysM domain"/>
    <property type="match status" value="1"/>
</dbReference>
<dbReference type="Gene3D" id="1.10.530.10">
    <property type="match status" value="1"/>
</dbReference>
<dbReference type="SUPFAM" id="SSF53955">
    <property type="entry name" value="Lysozyme-like"/>
    <property type="match status" value="1"/>
</dbReference>
<dbReference type="Proteomes" id="UP001499990">
    <property type="component" value="Unassembled WGS sequence"/>
</dbReference>
<reference evidence="6" key="1">
    <citation type="journal article" date="2019" name="Int. J. Syst. Evol. Microbiol.">
        <title>The Global Catalogue of Microorganisms (GCM) 10K type strain sequencing project: providing services to taxonomists for standard genome sequencing and annotation.</title>
        <authorList>
            <consortium name="The Broad Institute Genomics Platform"/>
            <consortium name="The Broad Institute Genome Sequencing Center for Infectious Disease"/>
            <person name="Wu L."/>
            <person name="Ma J."/>
        </authorList>
    </citation>
    <scope>NUCLEOTIDE SEQUENCE [LARGE SCALE GENOMIC DNA]</scope>
    <source>
        <strain evidence="6">JCM 9651</strain>
    </source>
</reference>